<dbReference type="Proteomes" id="UP000094527">
    <property type="component" value="Unassembled WGS sequence"/>
</dbReference>
<gene>
    <name evidence="7" type="ORF">Ocin01_06780</name>
</gene>
<dbReference type="GO" id="GO:0005829">
    <property type="term" value="C:cytosol"/>
    <property type="evidence" value="ECO:0007669"/>
    <property type="project" value="TreeGrafter"/>
</dbReference>
<comment type="caution">
    <text evidence="7">The sequence shown here is derived from an EMBL/GenBank/DDBJ whole genome shotgun (WGS) entry which is preliminary data.</text>
</comment>
<name>A0A1D2N3P1_ORCCI</name>
<evidence type="ECO:0000313" key="8">
    <source>
        <dbReference type="Proteomes" id="UP000094527"/>
    </source>
</evidence>
<proteinExistence type="inferred from homology"/>
<comment type="similarity">
    <text evidence="1 4">Belongs to the OSBP family.</text>
</comment>
<dbReference type="InterPro" id="IPR037239">
    <property type="entry name" value="OSBP_sf"/>
</dbReference>
<keyword evidence="5" id="KW-0445">Lipid transport</keyword>
<dbReference type="STRING" id="48709.A0A1D2N3P1"/>
<keyword evidence="3" id="KW-0446">Lipid-binding</keyword>
<dbReference type="EMBL" id="LJIJ01000248">
    <property type="protein sequence ID" value="ODM99896.1"/>
    <property type="molecule type" value="Genomic_DNA"/>
</dbReference>
<evidence type="ECO:0000256" key="6">
    <source>
        <dbReference type="SAM" id="MobiDB-lite"/>
    </source>
</evidence>
<evidence type="ECO:0000256" key="5">
    <source>
        <dbReference type="RuleBase" id="RU003845"/>
    </source>
</evidence>
<evidence type="ECO:0000256" key="2">
    <source>
        <dbReference type="ARBA" id="ARBA00022553"/>
    </source>
</evidence>
<dbReference type="GO" id="GO:0097038">
    <property type="term" value="C:perinuclear endoplasmic reticulum"/>
    <property type="evidence" value="ECO:0007669"/>
    <property type="project" value="TreeGrafter"/>
</dbReference>
<dbReference type="PANTHER" id="PTHR10972:SF205">
    <property type="entry name" value="OXYSTEROL-BINDING PROTEIN 1"/>
    <property type="match status" value="1"/>
</dbReference>
<evidence type="ECO:0000313" key="7">
    <source>
        <dbReference type="EMBL" id="ODM99896.1"/>
    </source>
</evidence>
<organism evidence="7 8">
    <name type="scientific">Orchesella cincta</name>
    <name type="common">Springtail</name>
    <name type="synonym">Podura cincta</name>
    <dbReference type="NCBI Taxonomy" id="48709"/>
    <lineage>
        <taxon>Eukaryota</taxon>
        <taxon>Metazoa</taxon>
        <taxon>Ecdysozoa</taxon>
        <taxon>Arthropoda</taxon>
        <taxon>Hexapoda</taxon>
        <taxon>Collembola</taxon>
        <taxon>Entomobryomorpha</taxon>
        <taxon>Entomobryoidea</taxon>
        <taxon>Orchesellidae</taxon>
        <taxon>Orchesellinae</taxon>
        <taxon>Orchesella</taxon>
    </lineage>
</organism>
<dbReference type="FunFam" id="2.40.160.120:FF:000001">
    <property type="entry name" value="Oxysterol-binding protein"/>
    <property type="match status" value="1"/>
</dbReference>
<dbReference type="SUPFAM" id="SSF144000">
    <property type="entry name" value="Oxysterol-binding protein-like"/>
    <property type="match status" value="1"/>
</dbReference>
<dbReference type="AlphaFoldDB" id="A0A1D2N3P1"/>
<dbReference type="GO" id="GO:0120009">
    <property type="term" value="P:intermembrane lipid transfer"/>
    <property type="evidence" value="ECO:0007669"/>
    <property type="project" value="UniProtKB-ARBA"/>
</dbReference>
<dbReference type="PANTHER" id="PTHR10972">
    <property type="entry name" value="OXYSTEROL-BINDING PROTEIN-RELATED"/>
    <property type="match status" value="1"/>
</dbReference>
<accession>A0A1D2N3P1</accession>
<dbReference type="OrthoDB" id="1854502at2759"/>
<keyword evidence="5" id="KW-0813">Transport</keyword>
<dbReference type="InterPro" id="IPR018494">
    <property type="entry name" value="Oxysterol-bd_CS"/>
</dbReference>
<evidence type="ECO:0000256" key="4">
    <source>
        <dbReference type="RuleBase" id="RU003844"/>
    </source>
</evidence>
<dbReference type="GO" id="GO:0032934">
    <property type="term" value="F:sterol binding"/>
    <property type="evidence" value="ECO:0007669"/>
    <property type="project" value="TreeGrafter"/>
</dbReference>
<reference evidence="7 8" key="1">
    <citation type="journal article" date="2016" name="Genome Biol. Evol.">
        <title>Gene Family Evolution Reflects Adaptation to Soil Environmental Stressors in the Genome of the Collembolan Orchesella cincta.</title>
        <authorList>
            <person name="Faddeeva-Vakhrusheva A."/>
            <person name="Derks M.F."/>
            <person name="Anvar S.Y."/>
            <person name="Agamennone V."/>
            <person name="Suring W."/>
            <person name="Smit S."/>
            <person name="van Straalen N.M."/>
            <person name="Roelofs D."/>
        </authorList>
    </citation>
    <scope>NUCLEOTIDE SEQUENCE [LARGE SCALE GENOMIC DNA]</scope>
    <source>
        <tissue evidence="7">Mixed pool</tissue>
    </source>
</reference>
<sequence length="558" mass="63607">MGTGSSSPPTPEDLNYRIQGDTNDTSLSQSTCAIIPSSPAGSEQIITIWSSSTTGDLVEGEIDFEDMNETDNPPTVTKKKKCRCCCCRRKHRSLSGNPDETCDCEVQDIITLRSADERLIASEVFPLEMVASLDLTPAAVQNKPTKKRRTRVQEKPDRPMSLWNLIKSAIGKDLTKFPLPVNFSEPLSMLQRLAEDYEYCAILDKASVMTDSLEQLASVAAFTVSAYATCALRTAKPFNPLLGETYEFDRTDDLGWRCISEQVCHHPPVAALHCESAYGWVQWQQFTMTSKFRGNYLEIFPLGVAHLRFKTSENHYTWRKVTTVVRNLIVGRLYIEQEGDMEILNHSTNEKCVMKYSAGSMFSRSRQVYGKIFNSSNVPVWELNGTWDIDMSATKLDSNGKPIPDTTRVLWKRNPLPSDAEKYYNFSLFACQLNEIEDDVAPTDTRNRPDQRFMENGQWDEANVEKTRLEDKQREIRRQRVHDANTKLSTNSNLKSIKSAMPPAHGAVEEGVEPFYTPAWFIKQQDPISGHLIHLYNNEYWECKHKKDWKRCPKLYDS</sequence>
<dbReference type="Pfam" id="PF01237">
    <property type="entry name" value="Oxysterol_BP"/>
    <property type="match status" value="1"/>
</dbReference>
<feature type="region of interest" description="Disordered" evidence="6">
    <location>
        <begin position="1"/>
        <end position="27"/>
    </location>
</feature>
<evidence type="ECO:0000256" key="3">
    <source>
        <dbReference type="ARBA" id="ARBA00023121"/>
    </source>
</evidence>
<dbReference type="OMA" id="LHCESAY"/>
<keyword evidence="2" id="KW-0597">Phosphoprotein</keyword>
<protein>
    <recommendedName>
        <fullName evidence="5">Oxysterol-binding protein</fullName>
    </recommendedName>
</protein>
<dbReference type="InterPro" id="IPR000648">
    <property type="entry name" value="Oxysterol-bd"/>
</dbReference>
<dbReference type="Gene3D" id="2.40.160.120">
    <property type="match status" value="1"/>
</dbReference>
<dbReference type="GO" id="GO:0005886">
    <property type="term" value="C:plasma membrane"/>
    <property type="evidence" value="ECO:0007669"/>
    <property type="project" value="TreeGrafter"/>
</dbReference>
<dbReference type="PROSITE" id="PS01013">
    <property type="entry name" value="OSBP"/>
    <property type="match status" value="1"/>
</dbReference>
<evidence type="ECO:0000256" key="1">
    <source>
        <dbReference type="ARBA" id="ARBA00008842"/>
    </source>
</evidence>
<keyword evidence="8" id="KW-1185">Reference proteome</keyword>